<comment type="similarity">
    <text evidence="1 2">Belongs to the anti-sigma-factor antagonist family.</text>
</comment>
<reference evidence="4" key="2">
    <citation type="submission" date="2020-09" db="EMBL/GenBank/DDBJ databases">
        <authorList>
            <person name="Sun Q."/>
            <person name="Ohkuma M."/>
        </authorList>
    </citation>
    <scope>NUCLEOTIDE SEQUENCE</scope>
    <source>
        <strain evidence="4">JCM 3302</strain>
    </source>
</reference>
<dbReference type="AlphaFoldDB" id="A0A918ZLS7"/>
<gene>
    <name evidence="4" type="ORF">GCM10014715_11080</name>
</gene>
<dbReference type="GO" id="GO:0043856">
    <property type="term" value="F:anti-sigma factor antagonist activity"/>
    <property type="evidence" value="ECO:0007669"/>
    <property type="project" value="InterPro"/>
</dbReference>
<dbReference type="PANTHER" id="PTHR33495">
    <property type="entry name" value="ANTI-SIGMA FACTOR ANTAGONIST TM_1081-RELATED-RELATED"/>
    <property type="match status" value="1"/>
</dbReference>
<dbReference type="CDD" id="cd07043">
    <property type="entry name" value="STAS_anti-anti-sigma_factors"/>
    <property type="match status" value="1"/>
</dbReference>
<dbReference type="SUPFAM" id="SSF52091">
    <property type="entry name" value="SpoIIaa-like"/>
    <property type="match status" value="1"/>
</dbReference>
<dbReference type="Gene3D" id="3.30.750.24">
    <property type="entry name" value="STAS domain"/>
    <property type="match status" value="1"/>
</dbReference>
<dbReference type="Proteomes" id="UP000641386">
    <property type="component" value="Unassembled WGS sequence"/>
</dbReference>
<protein>
    <recommendedName>
        <fullName evidence="2">Anti-sigma factor antagonist</fullName>
    </recommendedName>
</protein>
<dbReference type="InterPro" id="IPR003658">
    <property type="entry name" value="Anti-sigma_ant"/>
</dbReference>
<comment type="caution">
    <text evidence="4">The sequence shown here is derived from an EMBL/GenBank/DDBJ whole genome shotgun (WGS) entry which is preliminary data.</text>
</comment>
<evidence type="ECO:0000256" key="1">
    <source>
        <dbReference type="ARBA" id="ARBA00009013"/>
    </source>
</evidence>
<reference evidence="4" key="1">
    <citation type="journal article" date="2014" name="Int. J. Syst. Evol. Microbiol.">
        <title>Complete genome sequence of Corynebacterium casei LMG S-19264T (=DSM 44701T), isolated from a smear-ripened cheese.</title>
        <authorList>
            <consortium name="US DOE Joint Genome Institute (JGI-PGF)"/>
            <person name="Walter F."/>
            <person name="Albersmeier A."/>
            <person name="Kalinowski J."/>
            <person name="Ruckert C."/>
        </authorList>
    </citation>
    <scope>NUCLEOTIDE SEQUENCE</scope>
    <source>
        <strain evidence="4">JCM 3302</strain>
    </source>
</reference>
<proteinExistence type="inferred from homology"/>
<evidence type="ECO:0000256" key="2">
    <source>
        <dbReference type="RuleBase" id="RU003749"/>
    </source>
</evidence>
<dbReference type="RefSeq" id="WP_189896939.1">
    <property type="nucleotide sequence ID" value="NZ_BNBC01000003.1"/>
</dbReference>
<keyword evidence="5" id="KW-1185">Reference proteome</keyword>
<organism evidence="4 5">
    <name type="scientific">Streptomyces spiralis</name>
    <dbReference type="NCBI Taxonomy" id="66376"/>
    <lineage>
        <taxon>Bacteria</taxon>
        <taxon>Bacillati</taxon>
        <taxon>Actinomycetota</taxon>
        <taxon>Actinomycetes</taxon>
        <taxon>Kitasatosporales</taxon>
        <taxon>Streptomycetaceae</taxon>
        <taxon>Streptomyces</taxon>
    </lineage>
</organism>
<evidence type="ECO:0000313" key="4">
    <source>
        <dbReference type="EMBL" id="GHE59542.1"/>
    </source>
</evidence>
<name>A0A918ZLS7_9ACTN</name>
<dbReference type="NCBIfam" id="TIGR00377">
    <property type="entry name" value="ant_ant_sig"/>
    <property type="match status" value="1"/>
</dbReference>
<dbReference type="InterPro" id="IPR036513">
    <property type="entry name" value="STAS_dom_sf"/>
</dbReference>
<dbReference type="PANTHER" id="PTHR33495:SF2">
    <property type="entry name" value="ANTI-SIGMA FACTOR ANTAGONIST TM_1081-RELATED"/>
    <property type="match status" value="1"/>
</dbReference>
<evidence type="ECO:0000313" key="5">
    <source>
        <dbReference type="Proteomes" id="UP000641386"/>
    </source>
</evidence>
<dbReference type="EMBL" id="BNBC01000003">
    <property type="protein sequence ID" value="GHE59542.1"/>
    <property type="molecule type" value="Genomic_DNA"/>
</dbReference>
<feature type="domain" description="STAS" evidence="3">
    <location>
        <begin position="5"/>
        <end position="114"/>
    </location>
</feature>
<evidence type="ECO:0000259" key="3">
    <source>
        <dbReference type="PROSITE" id="PS50801"/>
    </source>
</evidence>
<sequence>MRHEFEISHREENEWTIVEIRGEADMYTAPQIREHVFDRIRAGHHRLILDLLGVQFMDSTGLGALVGIRNLIAPHGGELRLAINHPGIRRIFAITGLHHVFPIYETVDLAKAAQ</sequence>
<accession>A0A918ZLS7</accession>
<dbReference type="Pfam" id="PF01740">
    <property type="entry name" value="STAS"/>
    <property type="match status" value="1"/>
</dbReference>
<dbReference type="InterPro" id="IPR002645">
    <property type="entry name" value="STAS_dom"/>
</dbReference>
<dbReference type="PROSITE" id="PS50801">
    <property type="entry name" value="STAS"/>
    <property type="match status" value="1"/>
</dbReference>